<comment type="caution">
    <text evidence="3">The sequence shown here is derived from an EMBL/GenBank/DDBJ whole genome shotgun (WGS) entry which is preliminary data.</text>
</comment>
<protein>
    <submittedName>
        <fullName evidence="3">LysM peptidoglycan-binding domain-containing protein</fullName>
    </submittedName>
</protein>
<keyword evidence="4" id="KW-1185">Reference proteome</keyword>
<dbReference type="Gene3D" id="2.60.40.10">
    <property type="entry name" value="Immunoglobulins"/>
    <property type="match status" value="1"/>
</dbReference>
<dbReference type="InterPro" id="IPR013783">
    <property type="entry name" value="Ig-like_fold"/>
</dbReference>
<dbReference type="CDD" id="cd00118">
    <property type="entry name" value="LysM"/>
    <property type="match status" value="1"/>
</dbReference>
<dbReference type="PROSITE" id="PS51782">
    <property type="entry name" value="LYSM"/>
    <property type="match status" value="1"/>
</dbReference>
<evidence type="ECO:0000256" key="1">
    <source>
        <dbReference type="SAM" id="SignalP"/>
    </source>
</evidence>
<feature type="chain" id="PRO_5026207041" evidence="1">
    <location>
        <begin position="28"/>
        <end position="433"/>
    </location>
</feature>
<dbReference type="Pfam" id="PF01476">
    <property type="entry name" value="LysM"/>
    <property type="match status" value="1"/>
</dbReference>
<dbReference type="Proteomes" id="UP000468943">
    <property type="component" value="Unassembled WGS sequence"/>
</dbReference>
<accession>A0A6I4SMV1</accession>
<name>A0A6I4SMV1_9SPHN</name>
<feature type="domain" description="LysM" evidence="2">
    <location>
        <begin position="33"/>
        <end position="80"/>
    </location>
</feature>
<dbReference type="InterPro" id="IPR036779">
    <property type="entry name" value="LysM_dom_sf"/>
</dbReference>
<dbReference type="PANTHER" id="PTHR38731">
    <property type="entry name" value="LIPL45-RELATED LIPOPROTEIN-RELATED"/>
    <property type="match status" value="1"/>
</dbReference>
<sequence length="433" mass="46245">MRVSLMKLVISVMIAACTALFALPASAQDDAPITYVVKKGDTLNSISDRYLTGSEAMAKVALLNKVFRPRQMPIGKKLELPRNLLRFEQVPLRVERFSGPVQVGGTQVEAGVILREGGVVNTGANGFVSFSSVRGSVVSLPSNSRARLKRARLYALDNILDVDFEVLGGRGEVTAPKLRGQERFKLRTPLAVTAVRGTQFRVAHDEVLGRSGTEVVEGEVAVSSGKNEELASAGFGIASGANGLSGVEALLPASEITNPGAIQTSELVAFAVTPPDGAVGYRTQIAREAGFLDVVAEQTETSGEVSFKGLEDGRYYVRVRAISASGLEGLSENYSFRRKRLGVTPSVGTSPLADGFKFEWLTAGVGETYYAFQLWEKGSDAAPLLDEVGVSSKGLILTNLEPGIYQWRVAAMQAESDGLLKVWGPTQSLIVSE</sequence>
<feature type="signal peptide" evidence="1">
    <location>
        <begin position="1"/>
        <end position="27"/>
    </location>
</feature>
<dbReference type="PANTHER" id="PTHR38731:SF1">
    <property type="entry name" value="FECR PROTEIN DOMAIN-CONTAINING PROTEIN"/>
    <property type="match status" value="1"/>
</dbReference>
<organism evidence="3 4">
    <name type="scientific">Pontixanthobacter gangjinensis</name>
    <dbReference type="NCBI Taxonomy" id="1028742"/>
    <lineage>
        <taxon>Bacteria</taxon>
        <taxon>Pseudomonadati</taxon>
        <taxon>Pseudomonadota</taxon>
        <taxon>Alphaproteobacteria</taxon>
        <taxon>Sphingomonadales</taxon>
        <taxon>Erythrobacteraceae</taxon>
        <taxon>Pontixanthobacter</taxon>
    </lineage>
</organism>
<evidence type="ECO:0000259" key="2">
    <source>
        <dbReference type="PROSITE" id="PS51782"/>
    </source>
</evidence>
<dbReference type="Gene3D" id="2.60.120.1440">
    <property type="match status" value="1"/>
</dbReference>
<dbReference type="RefSeq" id="WP_160597378.1">
    <property type="nucleotide sequence ID" value="NZ_WTYS01000001.1"/>
</dbReference>
<gene>
    <name evidence="3" type="ORF">GRI36_04560</name>
</gene>
<dbReference type="Pfam" id="PF04773">
    <property type="entry name" value="FecR"/>
    <property type="match status" value="1"/>
</dbReference>
<dbReference type="InterPro" id="IPR006860">
    <property type="entry name" value="FecR"/>
</dbReference>
<evidence type="ECO:0000313" key="4">
    <source>
        <dbReference type="Proteomes" id="UP000468943"/>
    </source>
</evidence>
<dbReference type="AlphaFoldDB" id="A0A6I4SMV1"/>
<dbReference type="InterPro" id="IPR018392">
    <property type="entry name" value="LysM"/>
</dbReference>
<dbReference type="EMBL" id="WTYS01000001">
    <property type="protein sequence ID" value="MXO56147.1"/>
    <property type="molecule type" value="Genomic_DNA"/>
</dbReference>
<dbReference type="SMART" id="SM00257">
    <property type="entry name" value="LysM"/>
    <property type="match status" value="1"/>
</dbReference>
<evidence type="ECO:0000313" key="3">
    <source>
        <dbReference type="EMBL" id="MXO56147.1"/>
    </source>
</evidence>
<keyword evidence="1" id="KW-0732">Signal</keyword>
<dbReference type="OrthoDB" id="9813091at2"/>
<reference evidence="3 4" key="1">
    <citation type="submission" date="2019-12" db="EMBL/GenBank/DDBJ databases">
        <title>Genomic-based taxomic classification of the family Erythrobacteraceae.</title>
        <authorList>
            <person name="Xu L."/>
        </authorList>
    </citation>
    <scope>NUCLEOTIDE SEQUENCE [LARGE SCALE GENOMIC DNA]</scope>
    <source>
        <strain evidence="3 4">JCM 17802</strain>
    </source>
</reference>
<proteinExistence type="predicted"/>
<dbReference type="Gene3D" id="3.10.350.10">
    <property type="entry name" value="LysM domain"/>
    <property type="match status" value="1"/>
</dbReference>